<sequence length="129" mass="14271">MSIPDDYSKQPWCMQDGRPVLLAHQRIDDDALLFPPLPPKSRMAARAKLIALTGTPVLYSFTVMHASPKLGLPPTTLCFADYPEGVRVFGRLACPEGRRPVIGEKLQTRLFDTASGEIFGFELQEPAQS</sequence>
<proteinExistence type="predicted"/>
<organism evidence="1 2">
    <name type="scientific">Caballeronia temeraria</name>
    <dbReference type="NCBI Taxonomy" id="1777137"/>
    <lineage>
        <taxon>Bacteria</taxon>
        <taxon>Pseudomonadati</taxon>
        <taxon>Pseudomonadota</taxon>
        <taxon>Betaproteobacteria</taxon>
        <taxon>Burkholderiales</taxon>
        <taxon>Burkholderiaceae</taxon>
        <taxon>Caballeronia</taxon>
    </lineage>
</organism>
<gene>
    <name evidence="1" type="ORF">AWB76_02785</name>
</gene>
<dbReference type="RefSeq" id="WP_208606565.1">
    <property type="nucleotide sequence ID" value="NZ_FCOI02000007.1"/>
</dbReference>
<evidence type="ECO:0000313" key="2">
    <source>
        <dbReference type="Proteomes" id="UP000054624"/>
    </source>
</evidence>
<keyword evidence="2" id="KW-1185">Reference proteome</keyword>
<evidence type="ECO:0000313" key="1">
    <source>
        <dbReference type="EMBL" id="SAK59641.1"/>
    </source>
</evidence>
<protein>
    <submittedName>
        <fullName evidence="1">Uncharacterized protein</fullName>
    </submittedName>
</protein>
<dbReference type="STRING" id="1777137.AWB76_02785"/>
<reference evidence="2" key="1">
    <citation type="submission" date="2016-01" db="EMBL/GenBank/DDBJ databases">
        <authorList>
            <person name="Peeters Charlotte."/>
        </authorList>
    </citation>
    <scope>NUCLEOTIDE SEQUENCE [LARGE SCALE GENOMIC DNA]</scope>
</reference>
<name>A0A158ANS5_9BURK</name>
<accession>A0A158ANS5</accession>
<dbReference type="AlphaFoldDB" id="A0A158ANS5"/>
<dbReference type="EMBL" id="FCOI02000007">
    <property type="protein sequence ID" value="SAK59641.1"/>
    <property type="molecule type" value="Genomic_DNA"/>
</dbReference>
<dbReference type="Proteomes" id="UP000054624">
    <property type="component" value="Unassembled WGS sequence"/>
</dbReference>